<keyword evidence="2" id="KW-0472">Membrane</keyword>
<feature type="transmembrane region" description="Helical" evidence="2">
    <location>
        <begin position="453"/>
        <end position="476"/>
    </location>
</feature>
<dbReference type="KEGG" id="tsq:D3A95_04915"/>
<feature type="compositionally biased region" description="Acidic residues" evidence="1">
    <location>
        <begin position="203"/>
        <end position="214"/>
    </location>
</feature>
<evidence type="ECO:0000313" key="4">
    <source>
        <dbReference type="Proteomes" id="UP000261812"/>
    </source>
</evidence>
<name>A0A7D6F4C3_9CYAN</name>
<evidence type="ECO:0000313" key="3">
    <source>
        <dbReference type="EMBL" id="QLL29920.1"/>
    </source>
</evidence>
<keyword evidence="2" id="KW-0812">Transmembrane</keyword>
<dbReference type="Proteomes" id="UP000261812">
    <property type="component" value="Chromosome"/>
</dbReference>
<proteinExistence type="predicted"/>
<feature type="compositionally biased region" description="Pro residues" evidence="1">
    <location>
        <begin position="417"/>
        <end position="430"/>
    </location>
</feature>
<organism evidence="3 4">
    <name type="scientific">Thermosynechococcus sichuanensis E542</name>
    <dbReference type="NCBI Taxonomy" id="2016101"/>
    <lineage>
        <taxon>Bacteria</taxon>
        <taxon>Bacillati</taxon>
        <taxon>Cyanobacteriota</taxon>
        <taxon>Cyanophyceae</taxon>
        <taxon>Acaryochloridales</taxon>
        <taxon>Thermosynechococcaceae</taxon>
        <taxon>Thermosynechococcus</taxon>
        <taxon>Thermosynechococcus sichuanensis</taxon>
    </lineage>
</organism>
<feature type="compositionally biased region" description="Low complexity" evidence="1">
    <location>
        <begin position="372"/>
        <end position="381"/>
    </location>
</feature>
<evidence type="ECO:0000256" key="2">
    <source>
        <dbReference type="SAM" id="Phobius"/>
    </source>
</evidence>
<dbReference type="EMBL" id="CP032152">
    <property type="protein sequence ID" value="QLL29920.1"/>
    <property type="molecule type" value="Genomic_DNA"/>
</dbReference>
<feature type="region of interest" description="Disordered" evidence="1">
    <location>
        <begin position="139"/>
        <end position="251"/>
    </location>
</feature>
<reference evidence="4" key="1">
    <citation type="submission" date="2018-09" db="EMBL/GenBank/DDBJ databases">
        <title>Complete genome sequence of thermophilic cyanobacteria strain Thermosynechococcus elongatus PKUAC-SCTE542.</title>
        <authorList>
            <person name="Liang Y."/>
            <person name="Tang J."/>
            <person name="Daroch M."/>
        </authorList>
    </citation>
    <scope>NUCLEOTIDE SEQUENCE [LARGE SCALE GENOMIC DNA]</scope>
    <source>
        <strain evidence="4">E542</strain>
    </source>
</reference>
<evidence type="ECO:0000256" key="1">
    <source>
        <dbReference type="SAM" id="MobiDB-lite"/>
    </source>
</evidence>
<dbReference type="AlphaFoldDB" id="A0A7D6F4C3"/>
<gene>
    <name evidence="3" type="ORF">D3A95_04915</name>
</gene>
<sequence>MSDSRLLDIARQGDPRAIGTLLNAVLLPKRVKATVVRQAEELMITLHSEKMLNQGAAVTLIRTALEKLHLPEIQRVFIESRVLGVPLWESHFALQVVPPVQPPPPAIADPWVTETAPPEPSPPEPTLLDVMSAFMTAEVPATSDSQDAVARSPQEEEQPIPLETTPEYGNIVPPEAAPPLEEVPEDGTGAEPVSEPQASFLDEIPEIDPDEDISLADLAAAFDPNPPSLEPNTDREESTSEPLPLQEEPSEFNTLDGFSAELPVLEVAAEPPLDAPESLEESIATPEAQASVAEMPELAPELSEVTLEQPPLEAYDFPEPTAEDIAALEALEAEISPETPIIPETTAEAESSPEGAIAPETFPVVEDPWAVSEPLPAASTAEPPPPAQKPVDYPPLRDPWLETEPAPQVKADKTQETPPPPATPTEPPQPSSESEIYTTPTIEKVPRDDQSKVAGIAGLVMGLGFCATGLGTIIGLPMVVGSMWMLGDEEVWSGECPHCHQPLKIPVGKLWRFSCEKCQGLIEVKHGRFYARQAPLRPNPNLN</sequence>
<accession>A0A7D6F4C3</accession>
<protein>
    <submittedName>
        <fullName evidence="3">Uncharacterized protein</fullName>
    </submittedName>
</protein>
<feature type="region of interest" description="Disordered" evidence="1">
    <location>
        <begin position="345"/>
        <end position="442"/>
    </location>
</feature>
<keyword evidence="2" id="KW-1133">Transmembrane helix</keyword>
<feature type="compositionally biased region" description="Pro residues" evidence="1">
    <location>
        <begin position="382"/>
        <end position="397"/>
    </location>
</feature>
<keyword evidence="4" id="KW-1185">Reference proteome</keyword>
<dbReference type="RefSeq" id="WP_181496523.1">
    <property type="nucleotide sequence ID" value="NZ_CP032152.1"/>
</dbReference>